<dbReference type="EMBL" id="CM007900">
    <property type="protein sequence ID" value="OTG07864.1"/>
    <property type="molecule type" value="Genomic_DNA"/>
</dbReference>
<organism evidence="4 5">
    <name type="scientific">Helianthus annuus</name>
    <name type="common">Common sunflower</name>
    <dbReference type="NCBI Taxonomy" id="4232"/>
    <lineage>
        <taxon>Eukaryota</taxon>
        <taxon>Viridiplantae</taxon>
        <taxon>Streptophyta</taxon>
        <taxon>Embryophyta</taxon>
        <taxon>Tracheophyta</taxon>
        <taxon>Spermatophyta</taxon>
        <taxon>Magnoliopsida</taxon>
        <taxon>eudicotyledons</taxon>
        <taxon>Gunneridae</taxon>
        <taxon>Pentapetalae</taxon>
        <taxon>asterids</taxon>
        <taxon>campanulids</taxon>
        <taxon>Asterales</taxon>
        <taxon>Asteraceae</taxon>
        <taxon>Asteroideae</taxon>
        <taxon>Heliantheae alliance</taxon>
        <taxon>Heliantheae</taxon>
        <taxon>Helianthus</taxon>
    </lineage>
</organism>
<evidence type="ECO:0000313" key="5">
    <source>
        <dbReference type="Proteomes" id="UP000215914"/>
    </source>
</evidence>
<reference evidence="3" key="3">
    <citation type="submission" date="2020-06" db="EMBL/GenBank/DDBJ databases">
        <title>Helianthus annuus Genome sequencing and assembly Release 2.</title>
        <authorList>
            <person name="Gouzy J."/>
            <person name="Langlade N."/>
            <person name="Munos S."/>
        </authorList>
    </citation>
    <scope>NUCLEOTIDE SEQUENCE</scope>
    <source>
        <tissue evidence="3">Leaves</tissue>
    </source>
</reference>
<gene>
    <name evidence="4" type="ORF">HannXRQ_Chr11g0335291</name>
    <name evidence="3" type="ORF">HanXRQr2_Chr11g0483141</name>
</gene>
<dbReference type="GO" id="GO:0050821">
    <property type="term" value="P:protein stabilization"/>
    <property type="evidence" value="ECO:0000318"/>
    <property type="project" value="GO_Central"/>
</dbReference>
<dbReference type="GO" id="GO:0008270">
    <property type="term" value="F:zinc ion binding"/>
    <property type="evidence" value="ECO:0007669"/>
    <property type="project" value="UniProtKB-KW"/>
</dbReference>
<evidence type="ECO:0000256" key="1">
    <source>
        <dbReference type="PROSITE-ProRule" id="PRU00834"/>
    </source>
</evidence>
<dbReference type="OrthoDB" id="512667at2759"/>
<dbReference type="PANTHER" id="PTHR20922:SF19">
    <property type="entry name" value="F24J5.3"/>
    <property type="match status" value="1"/>
</dbReference>
<keyword evidence="1" id="KW-0863">Zinc-finger</keyword>
<evidence type="ECO:0000313" key="4">
    <source>
        <dbReference type="EMBL" id="OTG07864.1"/>
    </source>
</evidence>
<dbReference type="Proteomes" id="UP000215914">
    <property type="component" value="Chromosome 11"/>
</dbReference>
<dbReference type="GO" id="GO:0051087">
    <property type="term" value="F:protein-folding chaperone binding"/>
    <property type="evidence" value="ECO:0000318"/>
    <property type="project" value="GO_Central"/>
</dbReference>
<reference evidence="4" key="2">
    <citation type="submission" date="2017-02" db="EMBL/GenBank/DDBJ databases">
        <title>Sunflower complete genome.</title>
        <authorList>
            <person name="Langlade N."/>
            <person name="Munos S."/>
        </authorList>
    </citation>
    <scope>NUCLEOTIDE SEQUENCE [LARGE SCALE GENOMIC DNA]</scope>
    <source>
        <tissue evidence="4">Leaves</tissue>
    </source>
</reference>
<keyword evidence="1" id="KW-0862">Zinc</keyword>
<evidence type="ECO:0000259" key="2">
    <source>
        <dbReference type="PROSITE" id="PS51501"/>
    </source>
</evidence>
<dbReference type="GO" id="GO:0005739">
    <property type="term" value="C:mitochondrion"/>
    <property type="evidence" value="ECO:0000318"/>
    <property type="project" value="GO_Central"/>
</dbReference>
<reference evidence="3 5" key="1">
    <citation type="journal article" date="2017" name="Nature">
        <title>The sunflower genome provides insights into oil metabolism, flowering and Asterid evolution.</title>
        <authorList>
            <person name="Badouin H."/>
            <person name="Gouzy J."/>
            <person name="Grassa C.J."/>
            <person name="Murat F."/>
            <person name="Staton S.E."/>
            <person name="Cottret L."/>
            <person name="Lelandais-Briere C."/>
            <person name="Owens G.L."/>
            <person name="Carrere S."/>
            <person name="Mayjonade B."/>
            <person name="Legrand L."/>
            <person name="Gill N."/>
            <person name="Kane N.C."/>
            <person name="Bowers J.E."/>
            <person name="Hubner S."/>
            <person name="Bellec A."/>
            <person name="Berard A."/>
            <person name="Berges H."/>
            <person name="Blanchet N."/>
            <person name="Boniface M.C."/>
            <person name="Brunel D."/>
            <person name="Catrice O."/>
            <person name="Chaidir N."/>
            <person name="Claudel C."/>
            <person name="Donnadieu C."/>
            <person name="Faraut T."/>
            <person name="Fievet G."/>
            <person name="Helmstetter N."/>
            <person name="King M."/>
            <person name="Knapp S.J."/>
            <person name="Lai Z."/>
            <person name="Le Paslier M.C."/>
            <person name="Lippi Y."/>
            <person name="Lorenzon L."/>
            <person name="Mandel J.R."/>
            <person name="Marage G."/>
            <person name="Marchand G."/>
            <person name="Marquand E."/>
            <person name="Bret-Mestries E."/>
            <person name="Morien E."/>
            <person name="Nambeesan S."/>
            <person name="Nguyen T."/>
            <person name="Pegot-Espagnet P."/>
            <person name="Pouilly N."/>
            <person name="Raftis F."/>
            <person name="Sallet E."/>
            <person name="Schiex T."/>
            <person name="Thomas J."/>
            <person name="Vandecasteele C."/>
            <person name="Vares D."/>
            <person name="Vear F."/>
            <person name="Vautrin S."/>
            <person name="Crespi M."/>
            <person name="Mangin B."/>
            <person name="Burke J.M."/>
            <person name="Salse J."/>
            <person name="Munos S."/>
            <person name="Vincourt P."/>
            <person name="Rieseberg L.H."/>
            <person name="Langlade N.B."/>
        </authorList>
    </citation>
    <scope>NUCLEOTIDE SEQUENCE [LARGE SCALE GENOMIC DNA]</scope>
    <source>
        <strain evidence="5">cv. SF193</strain>
        <tissue evidence="3">Leaves</tissue>
    </source>
</reference>
<keyword evidence="5" id="KW-1185">Reference proteome</keyword>
<dbReference type="EMBL" id="MNCJ02000326">
    <property type="protein sequence ID" value="KAF5781398.1"/>
    <property type="molecule type" value="Genomic_DNA"/>
</dbReference>
<dbReference type="InterPro" id="IPR007853">
    <property type="entry name" value="Znf_DNL-typ"/>
</dbReference>
<dbReference type="GO" id="GO:0030150">
    <property type="term" value="P:protein import into mitochondrial matrix"/>
    <property type="evidence" value="ECO:0000318"/>
    <property type="project" value="GO_Central"/>
</dbReference>
<dbReference type="InParanoid" id="A0A251TAD0"/>
<dbReference type="FunCoup" id="A0A251TAD0">
    <property type="interactions" value="240"/>
</dbReference>
<proteinExistence type="predicted"/>
<dbReference type="Pfam" id="PF05180">
    <property type="entry name" value="zf-DNL"/>
    <property type="match status" value="1"/>
</dbReference>
<dbReference type="GO" id="GO:0006457">
    <property type="term" value="P:protein folding"/>
    <property type="evidence" value="ECO:0000318"/>
    <property type="project" value="GO_Central"/>
</dbReference>
<sequence>MATIASSLFSLPSLRATNKTHRTTTLLPCPNFLQPNLTLEFSRLGISYTNRKGSKQVVISCLVEDYSTAQGSESNPGATIDLKLPGRNLLVQFTCNACGVRSQKLINRLAYEKGMVFVQCTGCEQYHKLVDNLNLVVEYDFREEINASPDADQV</sequence>
<dbReference type="AlphaFoldDB" id="A0A251TAD0"/>
<protein>
    <submittedName>
        <fullName evidence="3 4">Mitochondrial import protein TIM15</fullName>
    </submittedName>
</protein>
<dbReference type="PROSITE" id="PS51501">
    <property type="entry name" value="ZF_DNL"/>
    <property type="match status" value="1"/>
</dbReference>
<feature type="domain" description="DNL-type" evidence="2">
    <location>
        <begin position="84"/>
        <end position="154"/>
    </location>
</feature>
<dbReference type="InterPro" id="IPR024158">
    <property type="entry name" value="Mt_import_TIM15"/>
</dbReference>
<dbReference type="Gramene" id="mRNA:HanXRQr2_Chr11g0483141">
    <property type="protein sequence ID" value="mRNA:HanXRQr2_Chr11g0483141"/>
    <property type="gene ID" value="HanXRQr2_Chr11g0483141"/>
</dbReference>
<accession>A0A251TAD0</accession>
<evidence type="ECO:0000313" key="3">
    <source>
        <dbReference type="EMBL" id="KAF5781398.1"/>
    </source>
</evidence>
<name>A0A251TAD0_HELAN</name>
<keyword evidence="1" id="KW-0479">Metal-binding</keyword>
<dbReference type="STRING" id="4232.A0A251TAD0"/>
<dbReference type="PANTHER" id="PTHR20922">
    <property type="entry name" value="DNL-TYPE ZINC FINGER PROTEIN"/>
    <property type="match status" value="1"/>
</dbReference>